<feature type="region of interest" description="Disordered" evidence="1">
    <location>
        <begin position="1"/>
        <end position="61"/>
    </location>
</feature>
<dbReference type="Proteomes" id="UP000269945">
    <property type="component" value="Unassembled WGS sequence"/>
</dbReference>
<proteinExistence type="predicted"/>
<evidence type="ECO:0000256" key="1">
    <source>
        <dbReference type="SAM" id="MobiDB-lite"/>
    </source>
</evidence>
<comment type="caution">
    <text evidence="2">The sequence shown here is derived from an EMBL/GenBank/DDBJ whole genome shotgun (WGS) entry which is preliminary data.</text>
</comment>
<evidence type="ECO:0000313" key="3">
    <source>
        <dbReference type="Proteomes" id="UP000269945"/>
    </source>
</evidence>
<name>A0A9X9Q5D3_GULGU</name>
<dbReference type="EMBL" id="CYRY02038008">
    <property type="protein sequence ID" value="VCX30442.1"/>
    <property type="molecule type" value="Genomic_DNA"/>
</dbReference>
<accession>A0A9X9Q5D3</accession>
<keyword evidence="3" id="KW-1185">Reference proteome</keyword>
<evidence type="ECO:0000313" key="2">
    <source>
        <dbReference type="EMBL" id="VCX30442.1"/>
    </source>
</evidence>
<feature type="compositionally biased region" description="Basic residues" evidence="1">
    <location>
        <begin position="1"/>
        <end position="11"/>
    </location>
</feature>
<organism evidence="2 3">
    <name type="scientific">Gulo gulo</name>
    <name type="common">Wolverine</name>
    <name type="synonym">Gluton</name>
    <dbReference type="NCBI Taxonomy" id="48420"/>
    <lineage>
        <taxon>Eukaryota</taxon>
        <taxon>Metazoa</taxon>
        <taxon>Chordata</taxon>
        <taxon>Craniata</taxon>
        <taxon>Vertebrata</taxon>
        <taxon>Euteleostomi</taxon>
        <taxon>Mammalia</taxon>
        <taxon>Eutheria</taxon>
        <taxon>Laurasiatheria</taxon>
        <taxon>Carnivora</taxon>
        <taxon>Caniformia</taxon>
        <taxon>Musteloidea</taxon>
        <taxon>Mustelidae</taxon>
        <taxon>Guloninae</taxon>
        <taxon>Gulo</taxon>
    </lineage>
</organism>
<reference evidence="2 3" key="1">
    <citation type="submission" date="2018-10" db="EMBL/GenBank/DDBJ databases">
        <authorList>
            <person name="Ekblom R."/>
            <person name="Jareborg N."/>
        </authorList>
    </citation>
    <scope>NUCLEOTIDE SEQUENCE [LARGE SCALE GENOMIC DNA]</scope>
    <source>
        <tissue evidence="2">Muscle</tissue>
    </source>
</reference>
<gene>
    <name evidence="2" type="ORF">BN2614_LOCUS5</name>
</gene>
<protein>
    <submittedName>
        <fullName evidence="2">Uncharacterized protein</fullName>
    </submittedName>
</protein>
<dbReference type="AlphaFoldDB" id="A0A9X9Q5D3"/>
<feature type="non-terminal residue" evidence="2">
    <location>
        <position position="61"/>
    </location>
</feature>
<sequence length="61" mass="6451">SSPSRLSRKVTPRNPPRHTSFVFRPRVIQDTGSGGCSTGSIRSESQNGSGRGPGCHSSLLL</sequence>
<feature type="non-terminal residue" evidence="2">
    <location>
        <position position="1"/>
    </location>
</feature>
<feature type="compositionally biased region" description="Polar residues" evidence="1">
    <location>
        <begin position="38"/>
        <end position="48"/>
    </location>
</feature>